<dbReference type="Gene3D" id="3.20.20.140">
    <property type="entry name" value="Metal-dependent hydrolases"/>
    <property type="match status" value="1"/>
</dbReference>
<keyword evidence="3" id="KW-1185">Reference proteome</keyword>
<dbReference type="InterPro" id="IPR011059">
    <property type="entry name" value="Metal-dep_hydrolase_composite"/>
</dbReference>
<evidence type="ECO:0000259" key="1">
    <source>
        <dbReference type="Pfam" id="PF01979"/>
    </source>
</evidence>
<dbReference type="SUPFAM" id="SSF51556">
    <property type="entry name" value="Metallo-dependent hydrolases"/>
    <property type="match status" value="1"/>
</dbReference>
<sequence>MYVLKGGNVLTMSGENYDKADVVIDKGKIMDVGENLVVPSDAEVIDTAGFIVMPGMIDAHCHLGLWENAMGFEGADGNEATDPVTPQMRAIDGINPMDKYFEEAYKAGVTTVVTGPGSANVIGGQFAAIKTFGKRIDDMIVKEPAAVKIAFGENPKSVYNEQHKMPITRMAVAALLRQELVKAQEYMENMEKFADDPEKRPERDLGLEVLVKVLKHEIPLKAHAHRADDIFTALRIAKEFNVDITLDHCTEGHLIADYLVEKNAKCIVGPSLSERSKIELTHLSFKTPGILSNAGLKIAIMTDHPVIPINYLPLCAGLAVKEGMEEMEALKAITIYPAEITGIDKTVGSIEKGKDADITVFDGNPTDLRTKVKFVFINGKMVYKSE</sequence>
<dbReference type="CDD" id="cd01309">
    <property type="entry name" value="Met_dep_hydrolase_C"/>
    <property type="match status" value="1"/>
</dbReference>
<dbReference type="RefSeq" id="WP_284679690.1">
    <property type="nucleotide sequence ID" value="NZ_CP060096.1"/>
</dbReference>
<dbReference type="InterPro" id="IPR032466">
    <property type="entry name" value="Metal_Hydrolase"/>
</dbReference>
<organism evidence="2 3">
    <name type="scientific">Aceticella autotrophica</name>
    <dbReference type="NCBI Taxonomy" id="2755338"/>
    <lineage>
        <taxon>Bacteria</taxon>
        <taxon>Bacillati</taxon>
        <taxon>Bacillota</taxon>
        <taxon>Clostridia</taxon>
        <taxon>Thermoanaerobacterales</taxon>
        <taxon>Thermoanaerobacteraceae</taxon>
        <taxon>Aceticella</taxon>
    </lineage>
</organism>
<dbReference type="PANTHER" id="PTHR43135">
    <property type="entry name" value="ALPHA-D-RIBOSE 1-METHYLPHOSPHONATE 5-TRIPHOSPHATE DIPHOSPHATASE"/>
    <property type="match status" value="1"/>
</dbReference>
<dbReference type="InterPro" id="IPR051781">
    <property type="entry name" value="Metallo-dep_Hydrolase"/>
</dbReference>
<dbReference type="Gene3D" id="2.30.40.10">
    <property type="entry name" value="Urease, subunit C, domain 1"/>
    <property type="match status" value="1"/>
</dbReference>
<dbReference type="InterPro" id="IPR006680">
    <property type="entry name" value="Amidohydro-rel"/>
</dbReference>
<dbReference type="Pfam" id="PF01979">
    <property type="entry name" value="Amidohydro_1"/>
    <property type="match status" value="1"/>
</dbReference>
<reference evidence="2" key="1">
    <citation type="submission" date="2020-08" db="EMBL/GenBank/DDBJ databases">
        <title>Genomic insights into the carbon and energy metabolism of the first obligate autotrophic acetogenic bacterium Aceticella autotrophica gen. nov., sp. nov.</title>
        <authorList>
            <person name="Toshchakov S.V."/>
            <person name="Elcheninov A.G."/>
            <person name="Kublanov I.V."/>
            <person name="Frolov E.N."/>
            <person name="Lebedinsky A.V."/>
        </authorList>
    </citation>
    <scope>NUCLEOTIDE SEQUENCE</scope>
    <source>
        <strain evidence="2">3443-3Ac</strain>
    </source>
</reference>
<protein>
    <submittedName>
        <fullName evidence="2">Amidohydrolase</fullName>
    </submittedName>
</protein>
<dbReference type="PANTHER" id="PTHR43135:SF3">
    <property type="entry name" value="ALPHA-D-RIBOSE 1-METHYLPHOSPHONATE 5-TRIPHOSPHATE DIPHOSPHATASE"/>
    <property type="match status" value="1"/>
</dbReference>
<gene>
    <name evidence="2" type="ORF">ACETAC_09025</name>
</gene>
<dbReference type="KEGG" id="aaut:ACETAC_09025"/>
<dbReference type="Proteomes" id="UP000671913">
    <property type="component" value="Chromosome"/>
</dbReference>
<proteinExistence type="predicted"/>
<accession>A0A975AV43</accession>
<evidence type="ECO:0000313" key="2">
    <source>
        <dbReference type="EMBL" id="QSZ26998.1"/>
    </source>
</evidence>
<dbReference type="GO" id="GO:0016810">
    <property type="term" value="F:hydrolase activity, acting on carbon-nitrogen (but not peptide) bonds"/>
    <property type="evidence" value="ECO:0007669"/>
    <property type="project" value="InterPro"/>
</dbReference>
<dbReference type="AlphaFoldDB" id="A0A975AV43"/>
<name>A0A975AV43_9THEO</name>
<feature type="domain" description="Amidohydrolase-related" evidence="1">
    <location>
        <begin position="51"/>
        <end position="382"/>
    </location>
</feature>
<dbReference type="SUPFAM" id="SSF51338">
    <property type="entry name" value="Composite domain of metallo-dependent hydrolases"/>
    <property type="match status" value="1"/>
</dbReference>
<evidence type="ECO:0000313" key="3">
    <source>
        <dbReference type="Proteomes" id="UP000671913"/>
    </source>
</evidence>
<dbReference type="EMBL" id="CP060096">
    <property type="protein sequence ID" value="QSZ26998.1"/>
    <property type="molecule type" value="Genomic_DNA"/>
</dbReference>